<dbReference type="Gene3D" id="3.30.1370.10">
    <property type="entry name" value="K Homology domain, type 1"/>
    <property type="match status" value="9"/>
</dbReference>
<evidence type="ECO:0000256" key="4">
    <source>
        <dbReference type="SAM" id="MobiDB-lite"/>
    </source>
</evidence>
<feature type="region of interest" description="Disordered" evidence="4">
    <location>
        <begin position="1286"/>
        <end position="1368"/>
    </location>
</feature>
<feature type="compositionally biased region" description="Polar residues" evidence="4">
    <location>
        <begin position="1402"/>
        <end position="1413"/>
    </location>
</feature>
<feature type="compositionally biased region" description="Low complexity" evidence="4">
    <location>
        <begin position="1434"/>
        <end position="1448"/>
    </location>
</feature>
<feature type="region of interest" description="Disordered" evidence="4">
    <location>
        <begin position="1483"/>
        <end position="1518"/>
    </location>
</feature>
<feature type="region of interest" description="Disordered" evidence="4">
    <location>
        <begin position="1402"/>
        <end position="1468"/>
    </location>
</feature>
<keyword evidence="2 3" id="KW-0694">RNA-binding</keyword>
<evidence type="ECO:0000313" key="7">
    <source>
        <dbReference type="Proteomes" id="UP001648503"/>
    </source>
</evidence>
<evidence type="ECO:0000256" key="3">
    <source>
        <dbReference type="PROSITE-ProRule" id="PRU00117"/>
    </source>
</evidence>
<feature type="domain" description="K Homology" evidence="5">
    <location>
        <begin position="958"/>
        <end position="1032"/>
    </location>
</feature>
<gene>
    <name evidence="6" type="ORF">BASA50_004551</name>
</gene>
<dbReference type="Pfam" id="PF24668">
    <property type="entry name" value="KH_Vigilin"/>
    <property type="match status" value="1"/>
</dbReference>
<dbReference type="InterPro" id="IPR057778">
    <property type="entry name" value="KH_Vigilin_N"/>
</dbReference>
<organism evidence="6 7">
    <name type="scientific">Batrachochytrium salamandrivorans</name>
    <dbReference type="NCBI Taxonomy" id="1357716"/>
    <lineage>
        <taxon>Eukaryota</taxon>
        <taxon>Fungi</taxon>
        <taxon>Fungi incertae sedis</taxon>
        <taxon>Chytridiomycota</taxon>
        <taxon>Chytridiomycota incertae sedis</taxon>
        <taxon>Chytridiomycetes</taxon>
        <taxon>Rhizophydiales</taxon>
        <taxon>Rhizophydiales incertae sedis</taxon>
        <taxon>Batrachochytrium</taxon>
    </lineage>
</organism>
<dbReference type="Proteomes" id="UP001648503">
    <property type="component" value="Unassembled WGS sequence"/>
</dbReference>
<dbReference type="EMBL" id="JAFCIX010000152">
    <property type="protein sequence ID" value="KAH6597198.1"/>
    <property type="molecule type" value="Genomic_DNA"/>
</dbReference>
<dbReference type="CDD" id="cd22407">
    <property type="entry name" value="KH-I_Vigilin_rpt3"/>
    <property type="match status" value="1"/>
</dbReference>
<dbReference type="Pfam" id="PF00013">
    <property type="entry name" value="KH_1"/>
    <property type="match status" value="4"/>
</dbReference>
<keyword evidence="1" id="KW-0677">Repeat</keyword>
<feature type="domain" description="K Homology" evidence="5">
    <location>
        <begin position="407"/>
        <end position="485"/>
    </location>
</feature>
<accession>A0ABQ8FF00</accession>
<feature type="domain" description="K Homology" evidence="5">
    <location>
        <begin position="681"/>
        <end position="775"/>
    </location>
</feature>
<feature type="domain" description="K Homology" evidence="5">
    <location>
        <begin position="582"/>
        <end position="672"/>
    </location>
</feature>
<dbReference type="InterPro" id="IPR004087">
    <property type="entry name" value="KH_dom"/>
</dbReference>
<dbReference type="PROSITE" id="PS50084">
    <property type="entry name" value="KH_TYPE_1"/>
    <property type="match status" value="8"/>
</dbReference>
<dbReference type="InterPro" id="IPR004088">
    <property type="entry name" value="KH_dom_type_1"/>
</dbReference>
<proteinExistence type="predicted"/>
<feature type="region of interest" description="Disordered" evidence="4">
    <location>
        <begin position="1583"/>
        <end position="1621"/>
    </location>
</feature>
<evidence type="ECO:0000256" key="1">
    <source>
        <dbReference type="ARBA" id="ARBA00022737"/>
    </source>
</evidence>
<dbReference type="SUPFAM" id="SSF54791">
    <property type="entry name" value="Eukaryotic type KH-domain (KH-domain type I)"/>
    <property type="match status" value="8"/>
</dbReference>
<dbReference type="PANTHER" id="PTHR10288">
    <property type="entry name" value="KH DOMAIN CONTAINING RNA BINDING PROTEIN"/>
    <property type="match status" value="1"/>
</dbReference>
<feature type="domain" description="K Homology" evidence="5">
    <location>
        <begin position="1062"/>
        <end position="1133"/>
    </location>
</feature>
<feature type="compositionally biased region" description="Basic residues" evidence="4">
    <location>
        <begin position="1595"/>
        <end position="1606"/>
    </location>
</feature>
<dbReference type="InterPro" id="IPR036612">
    <property type="entry name" value="KH_dom_type_1_sf"/>
</dbReference>
<name>A0ABQ8FF00_9FUNG</name>
<dbReference type="SMART" id="SM00322">
    <property type="entry name" value="KH"/>
    <property type="match status" value="11"/>
</dbReference>
<feature type="domain" description="K Homology" evidence="5">
    <location>
        <begin position="259"/>
        <end position="333"/>
    </location>
</feature>
<sequence length="1621" mass="172574">MSDAPATSSVHATVSQSLLELQRRLQQASMVPLISSDRQHVLGHSNTNLLPHQLPRASRKDLDLLSQDTFPALPLSSPVSTANRPVWRPAAVAVSDHITEHFDIPPQLQLKQQLGKQSSSYEVCKAIMRRTGTSIELSTNQKTGTLTVLITGSPKAVNQSRREVLHGLCAQVTQQLSVPASVRSSIVGKGGNVLKSITTRTLTEINISRTDKPKDPNAPDVDPSTIDPEAEQIISIIGDPEGVAMAQKEIEAIVATRTSTHTSRVKIERSFHQFIAGPGGCAVATLQEQYGIKIHIAPPDVVSSQNNDINDIILVGERSSVLLVLAKINQQYEELQRTTRSISVPIKKKQHRFILGHKGSTLQEIFTTTSCIVDVPSASSDDECVLVRGPENMLTVALQLVLEKANSVLMEEVLVATYLPSTLDANFMIQFLSKDRSYLKSIESEHTATISTSMAVSDKPATIDIQAKTKEGLAAAKNAVMALLKEKGRSLYLSSFDIPTLFHGYIIGKGGQNITKIIAKPQWNGRLVNIMMPDEGSESDVVVLAIKRDAAIAALAPSDMEATALFELIKKDIVDTATASADMVVRTVKVDHKFHGRLIGAGGAACRELIAPYNGAVSIKFPALDRPDSTTAAKPVNNGKSKEAIPDASAIVIKGPKNDVAQVVQAIEKLVADMRHIEVVASFQETLVVPKTHMSLLIGSGLGVTVRTIRERYANKQFKLLPTEVAFEKDLAANTGHLYLTTDTVSSTNGNDVLTITGPKSFVLAAKDILADRLQKLLDSAELQLNVFEEISAEARQVIADMGPELKVTALRRLIGKEGKNLKRLSELHGVFIRISKNRQGDLDEDETEAEDTQPLGMIKIEGGKATIKEAKLDILNFIQNEILRSFRLVLTFPRSALPHVVGRGGSRLAKLKEDLDARVDLNDDYDADLVECVIVGLQSECTVLKSRIESAIDKLINIGTVWVAIPSYLHRHIIGPSGSTIRNLIDATGGADQVKVNFPKQGDGTDENMVTVTAHSTAVDQVVDQLKQLVVQVVSTGGNGQADLTKAEASRFTELHTLDNAVVVEKLLVPKSDISYVLGRNRDDLLGLMRKHGVTLWVVDDGASGLQIHIAGGAGTEKQVHQCLLDMQSKLCVSAIVPIPSDILEVLVLTGPEQTQMLEVLNEHLRAVRSEHNVTIELTGGASKGVQGGAITMRGSQHKMEGASKSLESILKDLQLNKHLRIRDETGALLDFVSQRHHRGDTANSNTNSSETLTIRGATLSAVTAAKAIVDTLIAEQAERSKRDAERQALRQVQNAAAAAATASNTADGNAGSSDRNHPSSAARIDDDLPSYGNRQGGSMGVSGYVPPGFSGRSSMSQNAGGGGPRVAASVKLSSAISGAEFTATQHQLHLQARQFSFGSNASTAHSTTGWQSVPKKGSSRSTGTGGSDAADSSTTGSVPSSVAASASKKKKNKNKKSKAMDTTTTSEDISVAEVPIALPSSPAATEAKAPPVAKELASVSSAPKASKSKATKDATAHTLPSAVAPVAVAAPAAAPVAVAAVAAAPLPRRAATPELVEMEDDGWQTVATKRNAKVGGVATLPTQDSATTVVGAAKKKKNKKKKKAASTSADVSGDVELDE</sequence>
<reference evidence="6 7" key="1">
    <citation type="submission" date="2021-02" db="EMBL/GenBank/DDBJ databases">
        <title>Variation within the Batrachochytrium salamandrivorans European outbreak.</title>
        <authorList>
            <person name="Kelly M."/>
            <person name="Pasmans F."/>
            <person name="Shea T.P."/>
            <person name="Munoz J.F."/>
            <person name="Carranza S."/>
            <person name="Cuomo C.A."/>
            <person name="Martel A."/>
        </authorList>
    </citation>
    <scope>NUCLEOTIDE SEQUENCE [LARGE SCALE GENOMIC DNA]</scope>
    <source>
        <strain evidence="6 7">AMFP18/2</strain>
    </source>
</reference>
<feature type="compositionally biased region" description="Basic residues" evidence="4">
    <location>
        <begin position="1449"/>
        <end position="1459"/>
    </location>
</feature>
<evidence type="ECO:0000256" key="2">
    <source>
        <dbReference type="ARBA" id="ARBA00022884"/>
    </source>
</evidence>
<evidence type="ECO:0000313" key="6">
    <source>
        <dbReference type="EMBL" id="KAH6597198.1"/>
    </source>
</evidence>
<keyword evidence="7" id="KW-1185">Reference proteome</keyword>
<evidence type="ECO:0000259" key="5">
    <source>
        <dbReference type="SMART" id="SM00322"/>
    </source>
</evidence>
<feature type="domain" description="K Homology" evidence="5">
    <location>
        <begin position="785"/>
        <end position="880"/>
    </location>
</feature>
<feature type="domain" description="K Homology" evidence="5">
    <location>
        <begin position="338"/>
        <end position="406"/>
    </location>
</feature>
<dbReference type="CDD" id="cd22408">
    <property type="entry name" value="KH-I_Vigilin_rpt4"/>
    <property type="match status" value="1"/>
</dbReference>
<feature type="domain" description="K Homology" evidence="5">
    <location>
        <begin position="170"/>
        <end position="255"/>
    </location>
</feature>
<comment type="caution">
    <text evidence="6">The sequence shown here is derived from an EMBL/GenBank/DDBJ whole genome shotgun (WGS) entry which is preliminary data.</text>
</comment>
<feature type="domain" description="K Homology" evidence="5">
    <location>
        <begin position="885"/>
        <end position="954"/>
    </location>
</feature>
<feature type="compositionally biased region" description="Low complexity" evidence="4">
    <location>
        <begin position="1296"/>
        <end position="1313"/>
    </location>
</feature>
<feature type="domain" description="K Homology" evidence="5">
    <location>
        <begin position="490"/>
        <end position="565"/>
    </location>
</feature>
<protein>
    <recommendedName>
        <fullName evidence="5">K Homology domain-containing protein</fullName>
    </recommendedName>
</protein>